<evidence type="ECO:0000256" key="1">
    <source>
        <dbReference type="ARBA" id="ARBA00008023"/>
    </source>
</evidence>
<evidence type="ECO:0000256" key="12">
    <source>
        <dbReference type="HAMAP-Rule" id="MF_03148"/>
    </source>
</evidence>
<dbReference type="GO" id="GO:0035870">
    <property type="term" value="F:dITP diphosphatase activity"/>
    <property type="evidence" value="ECO:0007669"/>
    <property type="project" value="UniProtKB-UniRule"/>
</dbReference>
<evidence type="ECO:0000313" key="14">
    <source>
        <dbReference type="Proteomes" id="UP000183567"/>
    </source>
</evidence>
<dbReference type="GO" id="GO:0005634">
    <property type="term" value="C:nucleus"/>
    <property type="evidence" value="ECO:0007669"/>
    <property type="project" value="UniProtKB-SubCell"/>
</dbReference>
<comment type="subcellular location">
    <subcellularLocation>
        <location evidence="12">Cytoplasm</location>
    </subcellularLocation>
    <subcellularLocation>
        <location evidence="12">Nucleus</location>
    </subcellularLocation>
</comment>
<dbReference type="AlphaFoldDB" id="A0A1J8QDT4"/>
<dbReference type="GO" id="GO:0046872">
    <property type="term" value="F:metal ion binding"/>
    <property type="evidence" value="ECO:0007669"/>
    <property type="project" value="UniProtKB-KW"/>
</dbReference>
<comment type="caution">
    <text evidence="12">Lacks conserved residue(s) required for the propagation of feature annotation.</text>
</comment>
<dbReference type="STRING" id="180088.A0A1J8QDT4"/>
<comment type="similarity">
    <text evidence="1 12">Belongs to the HAM1 NTPase family.</text>
</comment>
<evidence type="ECO:0000256" key="4">
    <source>
        <dbReference type="ARBA" id="ARBA00022741"/>
    </source>
</evidence>
<sequence>MATNQTTTPTPRTEVNTVLSYILKGQDGEVVMSTRIAQYLEQNIDRYENFLRQGKVTAVQMQQLRDYIAKHKSATSAASGCVASTSTANGGTTTAATATTATAFESGSPFVTFTPGKSYPVSQTVSAINPGPFHIGGTLTSKRLIPELQGTTQEVAIAKCRHAAELLGKPCITEDTALCFVAYNGLPGPYIKHFMKTLGHQGLNNMLVGFPTKDAYALCTFAYSAGPGTEPILFEGRTDGTIVPARGPGDFGWDAIFQPKGCYKTYAEMTKEEKNIISHRYRALEKLRSYLATLPENSL</sequence>
<feature type="binding site" evidence="12">
    <location>
        <begin position="175"/>
        <end position="176"/>
    </location>
    <ligand>
        <name>ITP</name>
        <dbReference type="ChEBI" id="CHEBI:61402"/>
    </ligand>
</feature>
<comment type="cofactor">
    <cofactor evidence="12">
        <name>Mg(2+)</name>
        <dbReference type="ChEBI" id="CHEBI:18420"/>
    </cofactor>
    <cofactor evidence="12">
        <name>Mn(2+)</name>
        <dbReference type="ChEBI" id="CHEBI:29035"/>
    </cofactor>
    <text evidence="12">Binds 1 divalent metal cation per subunit; can use either Mg(2+) or Mn(2+).</text>
</comment>
<evidence type="ECO:0000256" key="2">
    <source>
        <dbReference type="ARBA" id="ARBA00022490"/>
    </source>
</evidence>
<accession>A0A1J8QDT4</accession>
<feature type="binding site" evidence="12">
    <location>
        <position position="147"/>
    </location>
    <ligand>
        <name>Mg(2+)</name>
        <dbReference type="ChEBI" id="CHEBI:18420"/>
    </ligand>
</feature>
<dbReference type="GO" id="GO:0036220">
    <property type="term" value="F:ITP diphosphatase activity"/>
    <property type="evidence" value="ECO:0007669"/>
    <property type="project" value="UniProtKB-UniRule"/>
</dbReference>
<protein>
    <recommendedName>
        <fullName evidence="12">Inosine triphosphate pyrophosphatase</fullName>
        <shortName evidence="12">ITPase</shortName>
        <shortName evidence="12">Inosine triphosphatase</shortName>
        <ecNumber evidence="12">3.6.1.66</ecNumber>
    </recommendedName>
    <alternativeName>
        <fullName evidence="12">Non-canonical purine NTP pyrophosphatase</fullName>
    </alternativeName>
    <alternativeName>
        <fullName evidence="12">Non-standard purine NTP pyrophosphatase</fullName>
    </alternativeName>
    <alternativeName>
        <fullName evidence="12">Nucleoside-triphosphate diphosphatase</fullName>
    </alternativeName>
    <alternativeName>
        <fullName evidence="12">Nucleoside-triphosphate pyrophosphatase</fullName>
        <shortName evidence="12">NTPase</shortName>
    </alternativeName>
    <alternativeName>
        <fullName evidence="12">XTP/dITP diphosphatase</fullName>
    </alternativeName>
</protein>
<feature type="binding site" evidence="12">
    <location>
        <position position="274"/>
    </location>
    <ligand>
        <name>ITP</name>
        <dbReference type="ChEBI" id="CHEBI:61402"/>
    </ligand>
</feature>
<dbReference type="PANTHER" id="PTHR11067:SF9">
    <property type="entry name" value="INOSINE TRIPHOSPHATE PYROPHOSPHATASE"/>
    <property type="match status" value="1"/>
</dbReference>
<dbReference type="Gene3D" id="3.90.950.10">
    <property type="match status" value="1"/>
</dbReference>
<comment type="function">
    <text evidence="8">Pyrophosphatase that hydrolyzes the non-canonical purine nucleotides inosine triphosphate (ITP), deoxyinosine triphosphate (dITP) as well as 2'-deoxy-N-6-hydroxylaminopurine triphosphate (dHAPTP) and xanthosine 5'-triphosphate (XTP) to their respective monophosphate derivatives. The enzyme does not distinguish between the deoxy- and ribose forms. Probably excludes non-canonical purines from RNA and DNA precursor pools, thus preventing their incorporation into RNA and DNA and avoiding chromosomal lesions.</text>
</comment>
<comment type="subunit">
    <text evidence="12">Homodimer.</text>
</comment>
<keyword evidence="6 12" id="KW-0460">Magnesium</keyword>
<feature type="binding site" evidence="12">
    <location>
        <position position="159"/>
    </location>
    <ligand>
        <name>ITP</name>
        <dbReference type="ChEBI" id="CHEBI:61402"/>
    </ligand>
</feature>
<evidence type="ECO:0000256" key="11">
    <source>
        <dbReference type="ARBA" id="ARBA00093271"/>
    </source>
</evidence>
<dbReference type="SUPFAM" id="SSF52972">
    <property type="entry name" value="ITPase-like"/>
    <property type="match status" value="1"/>
</dbReference>
<proteinExistence type="inferred from homology"/>
<evidence type="ECO:0000256" key="3">
    <source>
        <dbReference type="ARBA" id="ARBA00022723"/>
    </source>
</evidence>
<evidence type="ECO:0000256" key="9">
    <source>
        <dbReference type="ARBA" id="ARBA00093218"/>
    </source>
</evidence>
<comment type="catalytic activity">
    <reaction evidence="10">
        <text>dITP + H2O = dIMP + diphosphate + H(+)</text>
        <dbReference type="Rhea" id="RHEA:28342"/>
        <dbReference type="ChEBI" id="CHEBI:15377"/>
        <dbReference type="ChEBI" id="CHEBI:15378"/>
        <dbReference type="ChEBI" id="CHEBI:33019"/>
        <dbReference type="ChEBI" id="CHEBI:61194"/>
        <dbReference type="ChEBI" id="CHEBI:61382"/>
        <dbReference type="EC" id="3.6.1.66"/>
    </reaction>
    <physiologicalReaction direction="left-to-right" evidence="10">
        <dbReference type="Rhea" id="RHEA:28343"/>
    </physiologicalReaction>
</comment>
<comment type="catalytic activity">
    <reaction evidence="12">
        <text>XTP + H2O = XMP + diphosphate + H(+)</text>
        <dbReference type="Rhea" id="RHEA:28610"/>
        <dbReference type="ChEBI" id="CHEBI:15377"/>
        <dbReference type="ChEBI" id="CHEBI:15378"/>
        <dbReference type="ChEBI" id="CHEBI:33019"/>
        <dbReference type="ChEBI" id="CHEBI:57464"/>
        <dbReference type="ChEBI" id="CHEBI:61314"/>
        <dbReference type="EC" id="3.6.1.66"/>
    </reaction>
</comment>
<dbReference type="Pfam" id="PF01725">
    <property type="entry name" value="Ham1p_like"/>
    <property type="match status" value="1"/>
</dbReference>
<name>A0A1J8QDT4_9AGAM</name>
<evidence type="ECO:0000256" key="8">
    <source>
        <dbReference type="ARBA" id="ARBA00054940"/>
    </source>
</evidence>
<comment type="catalytic activity">
    <reaction evidence="9">
        <text>ITP + H2O = IMP + diphosphate + H(+)</text>
        <dbReference type="Rhea" id="RHEA:29399"/>
        <dbReference type="ChEBI" id="CHEBI:15377"/>
        <dbReference type="ChEBI" id="CHEBI:15378"/>
        <dbReference type="ChEBI" id="CHEBI:33019"/>
        <dbReference type="ChEBI" id="CHEBI:58053"/>
        <dbReference type="ChEBI" id="CHEBI:61402"/>
        <dbReference type="EC" id="3.6.1.66"/>
    </reaction>
    <physiologicalReaction direction="left-to-right" evidence="9">
        <dbReference type="Rhea" id="RHEA:29400"/>
    </physiologicalReaction>
</comment>
<evidence type="ECO:0000256" key="7">
    <source>
        <dbReference type="ARBA" id="ARBA00023080"/>
    </source>
</evidence>
<dbReference type="GO" id="GO:0009204">
    <property type="term" value="P:deoxyribonucleoside triphosphate catabolic process"/>
    <property type="evidence" value="ECO:0007669"/>
    <property type="project" value="UniProtKB-UniRule"/>
</dbReference>
<keyword evidence="7 12" id="KW-0546">Nucleotide metabolism</keyword>
<dbReference type="CDD" id="cd00515">
    <property type="entry name" value="HAM1"/>
    <property type="match status" value="1"/>
</dbReference>
<dbReference type="OrthoDB" id="6288734at2759"/>
<keyword evidence="2 12" id="KW-0963">Cytoplasm</keyword>
<dbReference type="PANTHER" id="PTHR11067">
    <property type="entry name" value="INOSINE TRIPHOSPHATE PYROPHOSPHATASE/HAM1 PROTEIN"/>
    <property type="match status" value="1"/>
</dbReference>
<dbReference type="GO" id="GO:0000166">
    <property type="term" value="F:nucleotide binding"/>
    <property type="evidence" value="ECO:0007669"/>
    <property type="project" value="UniProtKB-KW"/>
</dbReference>
<evidence type="ECO:0000256" key="5">
    <source>
        <dbReference type="ARBA" id="ARBA00022801"/>
    </source>
</evidence>
<dbReference type="GO" id="GO:0005737">
    <property type="term" value="C:cytoplasm"/>
    <property type="evidence" value="ECO:0007669"/>
    <property type="project" value="UniProtKB-SubCell"/>
</dbReference>
<evidence type="ECO:0000256" key="10">
    <source>
        <dbReference type="ARBA" id="ARBA00093255"/>
    </source>
</evidence>
<comment type="caution">
    <text evidence="13">The sequence shown here is derived from an EMBL/GenBank/DDBJ whole genome shotgun (WGS) entry which is preliminary data.</text>
</comment>
<feature type="binding site" evidence="12">
    <location>
        <position position="175"/>
    </location>
    <ligand>
        <name>Mg(2+)</name>
        <dbReference type="ChEBI" id="CHEBI:18420"/>
    </ligand>
</feature>
<dbReference type="InterPro" id="IPR002637">
    <property type="entry name" value="RdgB/HAM1"/>
</dbReference>
<dbReference type="InterPro" id="IPR027502">
    <property type="entry name" value="ITPase"/>
</dbReference>
<feature type="binding site" evidence="12">
    <location>
        <begin position="251"/>
        <end position="254"/>
    </location>
    <ligand>
        <name>ITP</name>
        <dbReference type="ChEBI" id="CHEBI:61402"/>
    </ligand>
</feature>
<dbReference type="GO" id="GO:0009117">
    <property type="term" value="P:nucleotide metabolic process"/>
    <property type="evidence" value="ECO:0007669"/>
    <property type="project" value="UniProtKB-KW"/>
</dbReference>
<feature type="binding site" evidence="12">
    <location>
        <begin position="279"/>
        <end position="280"/>
    </location>
    <ligand>
        <name>ITP</name>
        <dbReference type="ChEBI" id="CHEBI:61402"/>
    </ligand>
</feature>
<organism evidence="13 14">
    <name type="scientific">Rhizopogon vesiculosus</name>
    <dbReference type="NCBI Taxonomy" id="180088"/>
    <lineage>
        <taxon>Eukaryota</taxon>
        <taxon>Fungi</taxon>
        <taxon>Dikarya</taxon>
        <taxon>Basidiomycota</taxon>
        <taxon>Agaricomycotina</taxon>
        <taxon>Agaricomycetes</taxon>
        <taxon>Agaricomycetidae</taxon>
        <taxon>Boletales</taxon>
        <taxon>Suillineae</taxon>
        <taxon>Rhizopogonaceae</taxon>
        <taxon>Rhizopogon</taxon>
    </lineage>
</organism>
<keyword evidence="5 12" id="KW-0378">Hydrolase</keyword>
<dbReference type="InterPro" id="IPR029001">
    <property type="entry name" value="ITPase-like_fam"/>
</dbReference>
<dbReference type="Proteomes" id="UP000183567">
    <property type="component" value="Unassembled WGS sequence"/>
</dbReference>
<keyword evidence="12" id="KW-0464">Manganese</keyword>
<comment type="catalytic activity">
    <reaction evidence="11">
        <text>N(6)-hydroxy-dATP + H2O = N(6)-hydroxy-dAMP + diphosphate + H(+)</text>
        <dbReference type="Rhea" id="RHEA:83971"/>
        <dbReference type="ChEBI" id="CHEBI:15377"/>
        <dbReference type="ChEBI" id="CHEBI:15378"/>
        <dbReference type="ChEBI" id="CHEBI:33019"/>
        <dbReference type="ChEBI" id="CHEBI:233529"/>
        <dbReference type="ChEBI" id="CHEBI:233530"/>
    </reaction>
    <physiologicalReaction direction="left-to-right" evidence="11">
        <dbReference type="Rhea" id="RHEA:83972"/>
    </physiologicalReaction>
</comment>
<comment type="function">
    <text evidence="12">Pyrophosphatase that hydrolyzes non-canonical purine nucleotides such as inosine triphosphate (ITP), deoxyinosine triphosphate (dITP) or xanthosine 5'-triphosphate (XTP) to their respective monophosphate derivatives. The enzyme does not distinguish between the deoxy- and ribose forms. Probably excludes non-canonical purines from RNA and DNA precursor pools, thus preventing their incorporation into RNA and DNA and avoiding chromosomal lesions.</text>
</comment>
<dbReference type="EMBL" id="LVVM01001643">
    <property type="protein sequence ID" value="OJA18099.1"/>
    <property type="molecule type" value="Genomic_DNA"/>
</dbReference>
<keyword evidence="12" id="KW-0539">Nucleus</keyword>
<keyword evidence="4 12" id="KW-0547">Nucleotide-binding</keyword>
<keyword evidence="14" id="KW-1185">Reference proteome</keyword>
<dbReference type="GO" id="GO:0036222">
    <property type="term" value="F:XTP diphosphatase activity"/>
    <property type="evidence" value="ECO:0007669"/>
    <property type="project" value="UniProtKB-UniRule"/>
</dbReference>
<evidence type="ECO:0000313" key="13">
    <source>
        <dbReference type="EMBL" id="OJA18099.1"/>
    </source>
</evidence>
<gene>
    <name evidence="13" type="ORF">AZE42_04171</name>
</gene>
<dbReference type="HAMAP" id="MF_03148">
    <property type="entry name" value="HAM1_NTPase"/>
    <property type="match status" value="1"/>
</dbReference>
<reference evidence="13 14" key="1">
    <citation type="submission" date="2016-03" db="EMBL/GenBank/DDBJ databases">
        <title>Comparative genomics of the ectomycorrhizal sister species Rhizopogon vinicolor and Rhizopogon vesiculosus (Basidiomycota: Boletales) reveals a divergence of the mating type B locus.</title>
        <authorList>
            <person name="Mujic A.B."/>
            <person name="Kuo A."/>
            <person name="Tritt A."/>
            <person name="Lipzen A."/>
            <person name="Chen C."/>
            <person name="Johnson J."/>
            <person name="Sharma A."/>
            <person name="Barry K."/>
            <person name="Grigoriev I.V."/>
            <person name="Spatafora J.W."/>
        </authorList>
    </citation>
    <scope>NUCLEOTIDE SEQUENCE [LARGE SCALE GENOMIC DNA]</scope>
    <source>
        <strain evidence="13 14">AM-OR11-056</strain>
    </source>
</reference>
<keyword evidence="3 12" id="KW-0479">Metal-binding</keyword>
<dbReference type="EC" id="3.6.1.66" evidence="12"/>
<evidence type="ECO:0000256" key="6">
    <source>
        <dbReference type="ARBA" id="ARBA00022842"/>
    </source>
</evidence>
<dbReference type="FunFam" id="3.90.950.10:FF:000003">
    <property type="entry name" value="Inosine triphosphate pyrophosphatase"/>
    <property type="match status" value="1"/>
</dbReference>